<accession>A0A6N9TMP0</accession>
<feature type="chain" id="PRO_5027081810" description="Magnetosome protein MamS/MamX domain-containing protein" evidence="1">
    <location>
        <begin position="39"/>
        <end position="170"/>
    </location>
</feature>
<protein>
    <recommendedName>
        <fullName evidence="2">Magnetosome protein MamS/MamX domain-containing protein</fullName>
    </recommendedName>
</protein>
<feature type="domain" description="Magnetosome protein MamS/MamX" evidence="2">
    <location>
        <begin position="59"/>
        <end position="125"/>
    </location>
</feature>
<feature type="signal peptide" evidence="1">
    <location>
        <begin position="1"/>
        <end position="38"/>
    </location>
</feature>
<dbReference type="EMBL" id="JAAGRR010000061">
    <property type="protein sequence ID" value="NDY42505.1"/>
    <property type="molecule type" value="Genomic_DNA"/>
</dbReference>
<reference evidence="3 4" key="1">
    <citation type="submission" date="2020-02" db="EMBL/GenBank/DDBJ databases">
        <title>Comparative genomics of sulfur disproportionating microorganisms.</title>
        <authorList>
            <person name="Ward L.M."/>
            <person name="Bertran E."/>
            <person name="Johnston D.T."/>
        </authorList>
    </citation>
    <scope>NUCLEOTIDE SEQUENCE [LARGE SCALE GENOMIC DNA]</scope>
    <source>
        <strain evidence="3 4">DSM 100025</strain>
    </source>
</reference>
<dbReference type="Proteomes" id="UP000469346">
    <property type="component" value="Unassembled WGS sequence"/>
</dbReference>
<comment type="caution">
    <text evidence="3">The sequence shown here is derived from an EMBL/GenBank/DDBJ whole genome shotgun (WGS) entry which is preliminary data.</text>
</comment>
<dbReference type="Pfam" id="PF26390">
    <property type="entry name" value="MamS_MamX"/>
    <property type="match status" value="1"/>
</dbReference>
<gene>
    <name evidence="3" type="ORF">G3N55_06570</name>
</gene>
<keyword evidence="4" id="KW-1185">Reference proteome</keyword>
<proteinExistence type="predicted"/>
<keyword evidence="1" id="KW-0732">Signal</keyword>
<evidence type="ECO:0000259" key="2">
    <source>
        <dbReference type="Pfam" id="PF26390"/>
    </source>
</evidence>
<organism evidence="3 4">
    <name type="scientific">Dissulfurirhabdus thermomarina</name>
    <dbReference type="NCBI Taxonomy" id="1765737"/>
    <lineage>
        <taxon>Bacteria</taxon>
        <taxon>Deltaproteobacteria</taxon>
        <taxon>Dissulfurirhabdaceae</taxon>
        <taxon>Dissulfurirhabdus</taxon>
    </lineage>
</organism>
<name>A0A6N9TMP0_DISTH</name>
<dbReference type="AlphaFoldDB" id="A0A6N9TMP0"/>
<evidence type="ECO:0000313" key="4">
    <source>
        <dbReference type="Proteomes" id="UP000469346"/>
    </source>
</evidence>
<evidence type="ECO:0000313" key="3">
    <source>
        <dbReference type="EMBL" id="NDY42505.1"/>
    </source>
</evidence>
<dbReference type="RefSeq" id="WP_163298643.1">
    <property type="nucleotide sequence ID" value="NZ_JAAGRR010000061.1"/>
</dbReference>
<dbReference type="InterPro" id="IPR058837">
    <property type="entry name" value="MamS_MamX_dom"/>
</dbReference>
<evidence type="ECO:0000256" key="1">
    <source>
        <dbReference type="SAM" id="SignalP"/>
    </source>
</evidence>
<sequence length="170" mass="18668">MKHRDIQKPARPFGHRPCGWGAALAAALVFLCAAQAPGADETVYDENTEIVLTGTVAAFPPAAFRRGMHVFLLRAGGHTYRVLTAPRWFLRRIGFTLQQDEKVTVVGSKFYDVNGELALLAREVRFPESGRVQTFRDAACRPVWRNPACRNASCIRVFHSAPAPAPPAGP</sequence>